<dbReference type="InterPro" id="IPR002105">
    <property type="entry name" value="Dockerin_1_rpt"/>
</dbReference>
<keyword evidence="2" id="KW-0858">Xylan degradation</keyword>
<dbReference type="InterPro" id="IPR036439">
    <property type="entry name" value="Dockerin_dom_sf"/>
</dbReference>
<keyword evidence="4 9" id="KW-0378">Hydrolase</keyword>
<name>W4V9W1_9FIRM</name>
<dbReference type="InterPro" id="IPR006710">
    <property type="entry name" value="Glyco_hydro_43"/>
</dbReference>
<evidence type="ECO:0000256" key="1">
    <source>
        <dbReference type="ARBA" id="ARBA00009865"/>
    </source>
</evidence>
<feature type="active site" description="Proton donor" evidence="7">
    <location>
        <position position="214"/>
    </location>
</feature>
<feature type="domain" description="CBM6" evidence="10">
    <location>
        <begin position="329"/>
        <end position="452"/>
    </location>
</feature>
<sequence length="537" mass="58806">MRKVFLSLLVSVLIINLYILPCFADNPIVQTIYTADPAPMVYDGRCYVYTTHDEDVLIDNFFTMNDWRCYSTTDMVNWTDHGLVLSYTDFSWSSGKAWAGQCVERNGKFYFYVPLGKKGGGEAIGVAVADSPTGPFKDALGKPLIDRGGWGEIDPTVFIDDDGQAYLYWGNPDLYYVKLNPDMISYSGGIVKVPLTTSAFGTRSKNDRPTSYEEGPWFYKRNNLYYMVFAAGPIPEHIAYSTSTSPTGPWTYRGVIMPTQGGSFTNHPGVIDYKGNSYFFYHNAALPGGGGFHRSVCVEEFKYNPDGTIPRINMTKEGPAQIGTLNPYVRNEAETICWSSGIETEKCSEGGMNVGFIENGDYIKVKGVNFGSGAASFEARVASATSGGNIEIRLDSPTGKLVGTCAVTGTGGWQTWTTKSCPVSGAEGVHDLYFVFKGGSGYLLNIDWWKFTPAGADPTPTPTPSPTPDVLLGDLNNDGKVNSTDFQLLKMHILRQELPAGTNLSNADVNRDGKVDSSDCTLLKRYILRVIPSFPEG</sequence>
<dbReference type="Pfam" id="PF00404">
    <property type="entry name" value="Dockerin_1"/>
    <property type="match status" value="1"/>
</dbReference>
<gene>
    <name evidence="12" type="ORF">JCM21531_3806</name>
</gene>
<dbReference type="OrthoDB" id="9801455at2"/>
<dbReference type="CDD" id="cd18618">
    <property type="entry name" value="GH43_Xsa43E-like"/>
    <property type="match status" value="1"/>
</dbReference>
<protein>
    <recommendedName>
        <fullName evidence="14">Endo-1,4-beta-xylanase A</fullName>
    </recommendedName>
</protein>
<dbReference type="SUPFAM" id="SSF63446">
    <property type="entry name" value="Type I dockerin domain"/>
    <property type="match status" value="1"/>
</dbReference>
<accession>W4V9W1</accession>
<proteinExistence type="inferred from homology"/>
<evidence type="ECO:0000256" key="9">
    <source>
        <dbReference type="RuleBase" id="RU361187"/>
    </source>
</evidence>
<dbReference type="InterPro" id="IPR005084">
    <property type="entry name" value="CBM6"/>
</dbReference>
<keyword evidence="5" id="KW-0119">Carbohydrate metabolism</keyword>
<evidence type="ECO:0000256" key="7">
    <source>
        <dbReference type="PIRSR" id="PIRSR606710-1"/>
    </source>
</evidence>
<keyword evidence="13" id="KW-1185">Reference proteome</keyword>
<dbReference type="Proteomes" id="UP000019109">
    <property type="component" value="Unassembled WGS sequence"/>
</dbReference>
<organism evidence="12 13">
    <name type="scientific">Acetivibrio straminisolvens JCM 21531</name>
    <dbReference type="NCBI Taxonomy" id="1294263"/>
    <lineage>
        <taxon>Bacteria</taxon>
        <taxon>Bacillati</taxon>
        <taxon>Bacillota</taxon>
        <taxon>Clostridia</taxon>
        <taxon>Eubacteriales</taxon>
        <taxon>Oscillospiraceae</taxon>
        <taxon>Acetivibrio</taxon>
    </lineage>
</organism>
<dbReference type="InterPro" id="IPR008979">
    <property type="entry name" value="Galactose-bd-like_sf"/>
</dbReference>
<dbReference type="PROSITE" id="PS00448">
    <property type="entry name" value="CLOS_CELLULOSOME_RPT"/>
    <property type="match status" value="1"/>
</dbReference>
<evidence type="ECO:0000256" key="6">
    <source>
        <dbReference type="ARBA" id="ARBA00023295"/>
    </source>
</evidence>
<dbReference type="InterPro" id="IPR016134">
    <property type="entry name" value="Dockerin_dom"/>
</dbReference>
<keyword evidence="6 9" id="KW-0326">Glycosidase</keyword>
<dbReference type="RefSeq" id="WP_038290793.1">
    <property type="nucleotide sequence ID" value="NZ_BAVR01000059.1"/>
</dbReference>
<feature type="site" description="Important for catalytic activity, responsible for pKa modulation of the active site Glu and correct orientation of both the proton donor and substrate" evidence="8">
    <location>
        <position position="154"/>
    </location>
</feature>
<dbReference type="SUPFAM" id="SSF75005">
    <property type="entry name" value="Arabinanase/levansucrase/invertase"/>
    <property type="match status" value="1"/>
</dbReference>
<reference evidence="12" key="1">
    <citation type="journal article" date="2014" name="Genome Announc.">
        <title>Draft Genome Sequence of Clostridium straminisolvens Strain JCM 21531T, Isolated from a Cellulose-Degrading Bacterial Community.</title>
        <authorList>
            <person name="Yuki M."/>
            <person name="Oshima K."/>
            <person name="Suda W."/>
            <person name="Sakamoto M."/>
            <person name="Kitamura K."/>
            <person name="Iida T."/>
            <person name="Hattori M."/>
            <person name="Ohkuma M."/>
        </authorList>
    </citation>
    <scope>NUCLEOTIDE SEQUENCE [LARGE SCALE GENOMIC DNA]</scope>
    <source>
        <strain evidence="12">JCM 21531</strain>
    </source>
</reference>
<dbReference type="InterPro" id="IPR006584">
    <property type="entry name" value="Cellulose-bd_IV"/>
</dbReference>
<dbReference type="PANTHER" id="PTHR43772">
    <property type="entry name" value="ENDO-1,4-BETA-XYLANASE"/>
    <property type="match status" value="1"/>
</dbReference>
<evidence type="ECO:0000256" key="4">
    <source>
        <dbReference type="ARBA" id="ARBA00022801"/>
    </source>
</evidence>
<evidence type="ECO:0000259" key="10">
    <source>
        <dbReference type="PROSITE" id="PS51175"/>
    </source>
</evidence>
<evidence type="ECO:0000313" key="13">
    <source>
        <dbReference type="Proteomes" id="UP000019109"/>
    </source>
</evidence>
<dbReference type="SUPFAM" id="SSF49785">
    <property type="entry name" value="Galactose-binding domain-like"/>
    <property type="match status" value="1"/>
</dbReference>
<dbReference type="GO" id="GO:0004553">
    <property type="term" value="F:hydrolase activity, hydrolyzing O-glycosyl compounds"/>
    <property type="evidence" value="ECO:0007669"/>
    <property type="project" value="InterPro"/>
</dbReference>
<dbReference type="CDD" id="cd14256">
    <property type="entry name" value="Dockerin_I"/>
    <property type="match status" value="1"/>
</dbReference>
<evidence type="ECO:0000256" key="2">
    <source>
        <dbReference type="ARBA" id="ARBA00022651"/>
    </source>
</evidence>
<dbReference type="GO" id="GO:0030246">
    <property type="term" value="F:carbohydrate binding"/>
    <property type="evidence" value="ECO:0007669"/>
    <property type="project" value="InterPro"/>
</dbReference>
<dbReference type="Pfam" id="PF04616">
    <property type="entry name" value="Glyco_hydro_43"/>
    <property type="match status" value="1"/>
</dbReference>
<comment type="caution">
    <text evidence="12">The sequence shown here is derived from an EMBL/GenBank/DDBJ whole genome shotgun (WGS) entry which is preliminary data.</text>
</comment>
<evidence type="ECO:0000259" key="11">
    <source>
        <dbReference type="PROSITE" id="PS51766"/>
    </source>
</evidence>
<evidence type="ECO:0000256" key="5">
    <source>
        <dbReference type="ARBA" id="ARBA00023277"/>
    </source>
</evidence>
<dbReference type="Gene3D" id="1.10.1330.10">
    <property type="entry name" value="Dockerin domain"/>
    <property type="match status" value="1"/>
</dbReference>
<evidence type="ECO:0000256" key="3">
    <source>
        <dbReference type="ARBA" id="ARBA00022729"/>
    </source>
</evidence>
<dbReference type="PROSITE" id="PS51175">
    <property type="entry name" value="CBM6"/>
    <property type="match status" value="1"/>
</dbReference>
<dbReference type="EMBL" id="BAVR01000059">
    <property type="protein sequence ID" value="GAE90215.1"/>
    <property type="molecule type" value="Genomic_DNA"/>
</dbReference>
<dbReference type="AlphaFoldDB" id="W4V9W1"/>
<keyword evidence="3" id="KW-0732">Signal</keyword>
<evidence type="ECO:0000313" key="12">
    <source>
        <dbReference type="EMBL" id="GAE90215.1"/>
    </source>
</evidence>
<evidence type="ECO:0000256" key="8">
    <source>
        <dbReference type="PIRSR" id="PIRSR606710-2"/>
    </source>
</evidence>
<dbReference type="InterPro" id="IPR052176">
    <property type="entry name" value="Glycosyl_Hydrlase_43_Enz"/>
</dbReference>
<dbReference type="PROSITE" id="PS00018">
    <property type="entry name" value="EF_HAND_1"/>
    <property type="match status" value="1"/>
</dbReference>
<dbReference type="Pfam" id="PF03422">
    <property type="entry name" value="CBM_6"/>
    <property type="match status" value="1"/>
</dbReference>
<feature type="domain" description="Dockerin" evidence="11">
    <location>
        <begin position="468"/>
        <end position="536"/>
    </location>
</feature>
<dbReference type="InterPro" id="IPR018247">
    <property type="entry name" value="EF_Hand_1_Ca_BS"/>
</dbReference>
<dbReference type="Gene3D" id="2.115.10.20">
    <property type="entry name" value="Glycosyl hydrolase domain, family 43"/>
    <property type="match status" value="1"/>
</dbReference>
<dbReference type="Gene3D" id="2.60.120.260">
    <property type="entry name" value="Galactose-binding domain-like"/>
    <property type="match status" value="1"/>
</dbReference>
<evidence type="ECO:0008006" key="14">
    <source>
        <dbReference type="Google" id="ProtNLM"/>
    </source>
</evidence>
<dbReference type="GO" id="GO:0045493">
    <property type="term" value="P:xylan catabolic process"/>
    <property type="evidence" value="ECO:0007669"/>
    <property type="project" value="UniProtKB-KW"/>
</dbReference>
<dbReference type="PANTHER" id="PTHR43772:SF2">
    <property type="entry name" value="PUTATIVE (AFU_ORTHOLOGUE AFUA_2G04480)-RELATED"/>
    <property type="match status" value="1"/>
</dbReference>
<dbReference type="CDD" id="cd04084">
    <property type="entry name" value="CBM6_xylanase-like"/>
    <property type="match status" value="1"/>
</dbReference>
<dbReference type="STRING" id="1294263.JCM21531_3806"/>
<keyword evidence="2" id="KW-0624">Polysaccharide degradation</keyword>
<comment type="similarity">
    <text evidence="1 9">Belongs to the glycosyl hydrolase 43 family.</text>
</comment>
<feature type="active site" description="Proton acceptor" evidence="7">
    <location>
        <position position="36"/>
    </location>
</feature>
<dbReference type="SMART" id="SM00606">
    <property type="entry name" value="CBD_IV"/>
    <property type="match status" value="1"/>
</dbReference>
<dbReference type="PROSITE" id="PS51766">
    <property type="entry name" value="DOCKERIN"/>
    <property type="match status" value="1"/>
</dbReference>
<dbReference type="InterPro" id="IPR023296">
    <property type="entry name" value="Glyco_hydro_beta-prop_sf"/>
</dbReference>